<dbReference type="GO" id="GO:0019464">
    <property type="term" value="P:glycine decarboxylation via glycine cleavage system"/>
    <property type="evidence" value="ECO:0007669"/>
    <property type="project" value="UniProtKB-UniRule"/>
</dbReference>
<accession>A0A7C5LBJ2</accession>
<dbReference type="CDD" id="cd06848">
    <property type="entry name" value="GCS_H"/>
    <property type="match status" value="1"/>
</dbReference>
<sequence length="143" mass="15766">MYKGCNIPEDLYYDLEYHVWVKVDGDAVLVGATDPAQAYAGEIIYVKVKGKGTKVPRGGILATIESAKYMGPMRSPLTGVVVETNGEVVSNPSLINSDPYGSWVVQIKPEALEKELQLLTKGKEAAEKYRKIIDEWGVECRSE</sequence>
<dbReference type="InterPro" id="IPR000089">
    <property type="entry name" value="Biotin_lipoyl"/>
</dbReference>
<dbReference type="GO" id="GO:0005737">
    <property type="term" value="C:cytoplasm"/>
    <property type="evidence" value="ECO:0007669"/>
    <property type="project" value="TreeGrafter"/>
</dbReference>
<dbReference type="EMBL" id="DRWN01000023">
    <property type="protein sequence ID" value="HHK68080.1"/>
    <property type="molecule type" value="Genomic_DNA"/>
</dbReference>
<comment type="similarity">
    <text evidence="1">Belongs to the GcvH family.</text>
</comment>
<dbReference type="GO" id="GO:0005960">
    <property type="term" value="C:glycine cleavage complex"/>
    <property type="evidence" value="ECO:0007669"/>
    <property type="project" value="InterPro"/>
</dbReference>
<dbReference type="AlphaFoldDB" id="A0A7C5LBJ2"/>
<dbReference type="InterPro" id="IPR002930">
    <property type="entry name" value="GCV_H"/>
</dbReference>
<evidence type="ECO:0000313" key="3">
    <source>
        <dbReference type="EMBL" id="HHK68080.1"/>
    </source>
</evidence>
<dbReference type="InterPro" id="IPR033753">
    <property type="entry name" value="GCV_H/Fam206"/>
</dbReference>
<feature type="modified residue" description="N6-lipoyllysine" evidence="1">
    <location>
        <position position="68"/>
    </location>
</feature>
<dbReference type="Gene3D" id="2.40.50.100">
    <property type="match status" value="1"/>
</dbReference>
<dbReference type="GO" id="GO:0009249">
    <property type="term" value="P:protein lipoylation"/>
    <property type="evidence" value="ECO:0007669"/>
    <property type="project" value="TreeGrafter"/>
</dbReference>
<dbReference type="PROSITE" id="PS50968">
    <property type="entry name" value="BIOTINYL_LIPOYL"/>
    <property type="match status" value="1"/>
</dbReference>
<gene>
    <name evidence="1" type="primary">gcvH</name>
    <name evidence="3" type="ORF">ENM11_02845</name>
</gene>
<evidence type="ECO:0000259" key="2">
    <source>
        <dbReference type="PROSITE" id="PS50968"/>
    </source>
</evidence>
<comment type="subunit">
    <text evidence="1">The glycine cleavage system is composed of four proteins: P, T, L and H.</text>
</comment>
<comment type="caution">
    <text evidence="3">The sequence shown here is derived from an EMBL/GenBank/DDBJ whole genome shotgun (WGS) entry which is preliminary data.</text>
</comment>
<dbReference type="SUPFAM" id="SSF51230">
    <property type="entry name" value="Single hybrid motif"/>
    <property type="match status" value="1"/>
</dbReference>
<protein>
    <recommendedName>
        <fullName evidence="1">Probable glycine cleavage system H protein</fullName>
    </recommendedName>
</protein>
<dbReference type="Pfam" id="PF01597">
    <property type="entry name" value="GCV_H"/>
    <property type="match status" value="1"/>
</dbReference>
<name>A0A7C5LBJ2_CALS0</name>
<keyword evidence="1" id="KW-0450">Lipoyl</keyword>
<comment type="cofactor">
    <cofactor evidence="1">
        <name>(R)-lipoate</name>
        <dbReference type="ChEBI" id="CHEBI:83088"/>
    </cofactor>
    <text evidence="1">Binds 1 lipoyl cofactor covalently.</text>
</comment>
<dbReference type="InterPro" id="IPR011053">
    <property type="entry name" value="Single_hybrid_motif"/>
</dbReference>
<feature type="domain" description="Lipoyl-binding" evidence="2">
    <location>
        <begin position="27"/>
        <end position="108"/>
    </location>
</feature>
<evidence type="ECO:0000256" key="1">
    <source>
        <dbReference type="HAMAP-Rule" id="MF_00272"/>
    </source>
</evidence>
<reference evidence="3" key="1">
    <citation type="journal article" date="2020" name="mSystems">
        <title>Genome- and Community-Level Interaction Insights into Carbon Utilization and Element Cycling Functions of Hydrothermarchaeota in Hydrothermal Sediment.</title>
        <authorList>
            <person name="Zhou Z."/>
            <person name="Liu Y."/>
            <person name="Xu W."/>
            <person name="Pan J."/>
            <person name="Luo Z.H."/>
            <person name="Li M."/>
        </authorList>
    </citation>
    <scope>NUCLEOTIDE SEQUENCE [LARGE SCALE GENOMIC DNA]</scope>
    <source>
        <strain evidence="3">SpSt-1056</strain>
    </source>
</reference>
<comment type="function">
    <text evidence="1">The glycine cleavage system catalyzes the degradation of glycine. The H protein shuttles the methylamine group of glycine from the P protein to the T protein.</text>
</comment>
<proteinExistence type="inferred from homology"/>
<dbReference type="PANTHER" id="PTHR11715:SF3">
    <property type="entry name" value="GLYCINE CLEAVAGE SYSTEM H PROTEIN-RELATED"/>
    <property type="match status" value="1"/>
</dbReference>
<dbReference type="PANTHER" id="PTHR11715">
    <property type="entry name" value="GLYCINE CLEAVAGE SYSTEM H PROTEIN"/>
    <property type="match status" value="1"/>
</dbReference>
<dbReference type="HAMAP" id="MF_00272">
    <property type="entry name" value="GcvH"/>
    <property type="match status" value="1"/>
</dbReference>
<organism evidence="3">
    <name type="scientific">Caldiarchaeum subterraneum</name>
    <dbReference type="NCBI Taxonomy" id="311458"/>
    <lineage>
        <taxon>Archaea</taxon>
        <taxon>Nitrososphaerota</taxon>
        <taxon>Candidatus Caldarchaeales</taxon>
        <taxon>Candidatus Caldarchaeaceae</taxon>
        <taxon>Candidatus Caldarchaeum</taxon>
    </lineage>
</organism>